<evidence type="ECO:0000313" key="1">
    <source>
        <dbReference type="EMBL" id="ERK39741.1"/>
    </source>
</evidence>
<proteinExistence type="predicted"/>
<comment type="caution">
    <text evidence="1">The sequence shown here is derived from an EMBL/GenBank/DDBJ whole genome shotgun (WGS) entry which is preliminary data.</text>
</comment>
<keyword evidence="2" id="KW-1185">Reference proteome</keyword>
<sequence length="49" mass="5272">MQGESSPFSAQKGSFCNAKGLRLKSHPPAVIPPATPFNLTPNTFFHPFA</sequence>
<reference evidence="1 2" key="1">
    <citation type="submission" date="2013-08" db="EMBL/GenBank/DDBJ databases">
        <authorList>
            <person name="Durkin A.S."/>
            <person name="Haft D.R."/>
            <person name="McCorrison J."/>
            <person name="Torralba M."/>
            <person name="Gillis M."/>
            <person name="Haft D.H."/>
            <person name="Methe B."/>
            <person name="Sutton G."/>
            <person name="Nelson K.E."/>
        </authorList>
    </citation>
    <scope>NUCLEOTIDE SEQUENCE [LARGE SCALE GENOMIC DNA]</scope>
    <source>
        <strain evidence="1 2">F0067</strain>
    </source>
</reference>
<dbReference type="PATRIC" id="fig|1115809.3.peg.792"/>
<accession>U2P6G3</accession>
<dbReference type="EMBL" id="AWEY01000008">
    <property type="protein sequence ID" value="ERK39741.1"/>
    <property type="molecule type" value="Genomic_DNA"/>
</dbReference>
<evidence type="ECO:0000313" key="2">
    <source>
        <dbReference type="Proteomes" id="UP000016648"/>
    </source>
</evidence>
<dbReference type="Proteomes" id="UP000016648">
    <property type="component" value="Unassembled WGS sequence"/>
</dbReference>
<organism evidence="1 2">
    <name type="scientific">Segatella baroniae F0067</name>
    <dbReference type="NCBI Taxonomy" id="1115809"/>
    <lineage>
        <taxon>Bacteria</taxon>
        <taxon>Pseudomonadati</taxon>
        <taxon>Bacteroidota</taxon>
        <taxon>Bacteroidia</taxon>
        <taxon>Bacteroidales</taxon>
        <taxon>Prevotellaceae</taxon>
        <taxon>Segatella</taxon>
    </lineage>
</organism>
<name>U2P6G3_9BACT</name>
<protein>
    <submittedName>
        <fullName evidence="1">Uncharacterized protein</fullName>
    </submittedName>
</protein>
<gene>
    <name evidence="1" type="ORF">HMPREF9135_0308</name>
</gene>
<dbReference type="AlphaFoldDB" id="U2P6G3"/>